<feature type="region of interest" description="Disordered" evidence="1">
    <location>
        <begin position="133"/>
        <end position="152"/>
    </location>
</feature>
<proteinExistence type="predicted"/>
<dbReference type="GO" id="GO:0031145">
    <property type="term" value="P:anaphase-promoting complex-dependent catabolic process"/>
    <property type="evidence" value="ECO:0007669"/>
    <property type="project" value="InterPro"/>
</dbReference>
<gene>
    <name evidence="2" type="ORF">DEBR0S1_30130G</name>
</gene>
<feature type="region of interest" description="Disordered" evidence="1">
    <location>
        <begin position="184"/>
        <end position="214"/>
    </location>
</feature>
<evidence type="ECO:0000256" key="1">
    <source>
        <dbReference type="SAM" id="MobiDB-lite"/>
    </source>
</evidence>
<dbReference type="Pfam" id="PF05841">
    <property type="entry name" value="Apc15p"/>
    <property type="match status" value="1"/>
</dbReference>
<dbReference type="GO" id="GO:0005680">
    <property type="term" value="C:anaphase-promoting complex"/>
    <property type="evidence" value="ECO:0007669"/>
    <property type="project" value="InterPro"/>
</dbReference>
<dbReference type="InterPro" id="IPR008402">
    <property type="entry name" value="APC_su15/mnd2"/>
</dbReference>
<protein>
    <submittedName>
        <fullName evidence="2">DEBR0S1_30130g1_1</fullName>
    </submittedName>
</protein>
<name>A0A7D9H0F2_DEKBR</name>
<keyword evidence="3" id="KW-1185">Reference proteome</keyword>
<dbReference type="EMBL" id="CABFWN010000001">
    <property type="protein sequence ID" value="VUG16964.1"/>
    <property type="molecule type" value="Genomic_DNA"/>
</dbReference>
<feature type="compositionally biased region" description="Basic and acidic residues" evidence="1">
    <location>
        <begin position="133"/>
        <end position="143"/>
    </location>
</feature>
<sequence>MFIPNLMPGDIHRMWMNRTGAHYMDSTCSPHNVSGEYNVCSGNDRNEYPSMPSYSANASGPITHMQSTMKIRKIIGTHDESNTGFNDVFTTLDQVSLILDSKLRRLNEIGSIGADTIKPFGYDKTLNELRAEHEQEKKQEEMQHPTGSPTQTDLNELQVSAASTNYNYSNNEGSVNNLRESIVDADPSTSNHIPERVSVSSEDPISSHDLDVELSNRDEDSNADLESVQHENDVHIAVDDHSSESGDVQQNFDTHSLGGNQESNEEDMLVQTDGDGEFFMASEEYQVDHTINEYARKRTYSFLGNSSFTQSPVQGTSNGLSGQIGAMDTGPTSGTTATIYSSAANDIEPTALTSPLGDIEDEISDHDMTVE</sequence>
<dbReference type="AlphaFoldDB" id="A0A7D9H0F2"/>
<feature type="compositionally biased region" description="Polar residues" evidence="1">
    <location>
        <begin position="187"/>
        <end position="204"/>
    </location>
</feature>
<dbReference type="Proteomes" id="UP000478008">
    <property type="component" value="Unassembled WGS sequence"/>
</dbReference>
<organism evidence="2 3">
    <name type="scientific">Dekkera bruxellensis</name>
    <name type="common">Brettanomyces custersii</name>
    <dbReference type="NCBI Taxonomy" id="5007"/>
    <lineage>
        <taxon>Eukaryota</taxon>
        <taxon>Fungi</taxon>
        <taxon>Dikarya</taxon>
        <taxon>Ascomycota</taxon>
        <taxon>Saccharomycotina</taxon>
        <taxon>Pichiomycetes</taxon>
        <taxon>Pichiales</taxon>
        <taxon>Pichiaceae</taxon>
        <taxon>Brettanomyces</taxon>
    </lineage>
</organism>
<accession>A0A7D9H0F2</accession>
<evidence type="ECO:0000313" key="3">
    <source>
        <dbReference type="Proteomes" id="UP000478008"/>
    </source>
</evidence>
<reference evidence="2 3" key="1">
    <citation type="submission" date="2019-07" db="EMBL/GenBank/DDBJ databases">
        <authorList>
            <person name="Friedrich A."/>
            <person name="Schacherer J."/>
        </authorList>
    </citation>
    <scope>NUCLEOTIDE SEQUENCE [LARGE SCALE GENOMIC DNA]</scope>
</reference>
<feature type="region of interest" description="Disordered" evidence="1">
    <location>
        <begin position="350"/>
        <end position="371"/>
    </location>
</feature>
<feature type="compositionally biased region" description="Basic and acidic residues" evidence="1">
    <location>
        <begin position="205"/>
        <end position="214"/>
    </location>
</feature>
<evidence type="ECO:0000313" key="2">
    <source>
        <dbReference type="EMBL" id="VUG16964.1"/>
    </source>
</evidence>